<dbReference type="InterPro" id="IPR036866">
    <property type="entry name" value="RibonucZ/Hydroxyglut_hydro"/>
</dbReference>
<dbReference type="GO" id="GO:0016787">
    <property type="term" value="F:hydrolase activity"/>
    <property type="evidence" value="ECO:0007669"/>
    <property type="project" value="UniProtKB-KW"/>
</dbReference>
<dbReference type="Pfam" id="PF00753">
    <property type="entry name" value="Lactamase_B"/>
    <property type="match status" value="1"/>
</dbReference>
<gene>
    <name evidence="2" type="ORF">FG384_04400</name>
</gene>
<evidence type="ECO:0000313" key="3">
    <source>
        <dbReference type="Proteomes" id="UP000316626"/>
    </source>
</evidence>
<dbReference type="Gene3D" id="3.60.15.10">
    <property type="entry name" value="Ribonuclease Z/Hydroxyacylglutathione hydrolase-like"/>
    <property type="match status" value="1"/>
</dbReference>
<reference evidence="2 3" key="1">
    <citation type="submission" date="2019-06" db="EMBL/GenBank/DDBJ databases">
        <title>Psychrobacillus vulpis sp. nov., a new species isolated from feces of a red fox that inhabits in The Tablas de Daimiel Natural Park, Albacete, Spain.</title>
        <authorList>
            <person name="Rodriguez M."/>
            <person name="Reina J.C."/>
            <person name="Bejar V."/>
            <person name="Llamas I."/>
        </authorList>
    </citation>
    <scope>NUCLEOTIDE SEQUENCE [LARGE SCALE GENOMIC DNA]</scope>
    <source>
        <strain evidence="2 3">Z8</strain>
    </source>
</reference>
<evidence type="ECO:0000259" key="1">
    <source>
        <dbReference type="SMART" id="SM00849"/>
    </source>
</evidence>
<dbReference type="InterPro" id="IPR050855">
    <property type="entry name" value="NDM-1-like"/>
</dbReference>
<dbReference type="OrthoDB" id="420651at2"/>
<name>A0A544TTP2_9BACI</name>
<proteinExistence type="predicted"/>
<dbReference type="SUPFAM" id="SSF56281">
    <property type="entry name" value="Metallo-hydrolase/oxidoreductase"/>
    <property type="match status" value="1"/>
</dbReference>
<dbReference type="InterPro" id="IPR001279">
    <property type="entry name" value="Metallo-B-lactamas"/>
</dbReference>
<evidence type="ECO:0000313" key="2">
    <source>
        <dbReference type="EMBL" id="TQR20842.1"/>
    </source>
</evidence>
<dbReference type="EMBL" id="VDGI01000003">
    <property type="protein sequence ID" value="TQR20842.1"/>
    <property type="molecule type" value="Genomic_DNA"/>
</dbReference>
<keyword evidence="2" id="KW-0378">Hydrolase</keyword>
<dbReference type="PANTHER" id="PTHR42951:SF4">
    <property type="entry name" value="ACYL-COENZYME A THIOESTERASE MBLAC2"/>
    <property type="match status" value="1"/>
</dbReference>
<feature type="domain" description="Metallo-beta-lactamase" evidence="1">
    <location>
        <begin position="32"/>
        <end position="246"/>
    </location>
</feature>
<protein>
    <submittedName>
        <fullName evidence="2">MBL fold metallo-hydrolase</fullName>
    </submittedName>
</protein>
<comment type="caution">
    <text evidence="2">The sequence shown here is derived from an EMBL/GenBank/DDBJ whole genome shotgun (WGS) entry which is preliminary data.</text>
</comment>
<organism evidence="2 3">
    <name type="scientific">Psychrobacillus vulpis</name>
    <dbReference type="NCBI Taxonomy" id="2325572"/>
    <lineage>
        <taxon>Bacteria</taxon>
        <taxon>Bacillati</taxon>
        <taxon>Bacillota</taxon>
        <taxon>Bacilli</taxon>
        <taxon>Bacillales</taxon>
        <taxon>Bacillaceae</taxon>
        <taxon>Psychrobacillus</taxon>
    </lineage>
</organism>
<dbReference type="RefSeq" id="WP_142641377.1">
    <property type="nucleotide sequence ID" value="NZ_VDGI01000003.1"/>
</dbReference>
<dbReference type="AlphaFoldDB" id="A0A544TTP2"/>
<dbReference type="PANTHER" id="PTHR42951">
    <property type="entry name" value="METALLO-BETA-LACTAMASE DOMAIN-CONTAINING"/>
    <property type="match status" value="1"/>
</dbReference>
<dbReference type="SMART" id="SM00849">
    <property type="entry name" value="Lactamase_B"/>
    <property type="match status" value="1"/>
</dbReference>
<keyword evidence="3" id="KW-1185">Reference proteome</keyword>
<sequence length="317" mass="36384">MTLLTVETEYFYFKKLTEGVYSAIAKTGKGSWSNAGVVDMGEELLVFDSFSTPSAARELRKQAEMILGKKVKYLINSHYHGDHVFGNQVFEDVTIISTSLTFKWFKEQNMIHDVEKEKNEMKQYLLNLRNQIETTEDIIIKASLIHQFEEMSKVLEELPHLKIVLPSVLFDKNLVIQGSQRNVELHCFGGGHTPSDAFMYLPDEKIAFMGDIVTEELHLPIYHPKDFLSILENVKQMEIETVVPGHGEVGTIELIDTLVDYLSFLMEKASEAHQNELSLNEFISEFITPTEYTNWKGVNGINRNLTTIYNFYVLKKI</sequence>
<dbReference type="CDD" id="cd16282">
    <property type="entry name" value="metallo-hydrolase-like_MBL-fold"/>
    <property type="match status" value="1"/>
</dbReference>
<dbReference type="Proteomes" id="UP000316626">
    <property type="component" value="Unassembled WGS sequence"/>
</dbReference>
<accession>A0A544TTP2</accession>